<dbReference type="Gene3D" id="3.40.190.10">
    <property type="entry name" value="Periplasmic binding protein-like II"/>
    <property type="match status" value="1"/>
</dbReference>
<dbReference type="SUPFAM" id="SSF53850">
    <property type="entry name" value="Periplasmic binding protein-like II"/>
    <property type="match status" value="1"/>
</dbReference>
<proteinExistence type="inferred from homology"/>
<comment type="similarity">
    <text evidence="1">Belongs to the UPF0065 (bug) family.</text>
</comment>
<comment type="caution">
    <text evidence="3">The sequence shown here is derived from an EMBL/GenBank/DDBJ whole genome shotgun (WGS) entry which is preliminary data.</text>
</comment>
<dbReference type="PANTHER" id="PTHR42928:SF5">
    <property type="entry name" value="BLR1237 PROTEIN"/>
    <property type="match status" value="1"/>
</dbReference>
<keyword evidence="4" id="KW-1185">Reference proteome</keyword>
<dbReference type="RefSeq" id="WP_189686506.1">
    <property type="nucleotide sequence ID" value="NZ_BMYK01000004.1"/>
</dbReference>
<dbReference type="InterPro" id="IPR042100">
    <property type="entry name" value="Bug_dom1"/>
</dbReference>
<evidence type="ECO:0000256" key="1">
    <source>
        <dbReference type="ARBA" id="ARBA00006987"/>
    </source>
</evidence>
<dbReference type="EMBL" id="BMYK01000004">
    <property type="protein sequence ID" value="GHC77327.1"/>
    <property type="molecule type" value="Genomic_DNA"/>
</dbReference>
<protein>
    <submittedName>
        <fullName evidence="3">Exported protein</fullName>
    </submittedName>
</protein>
<gene>
    <name evidence="3" type="ORF">GCM10007320_16770</name>
</gene>
<evidence type="ECO:0000256" key="2">
    <source>
        <dbReference type="SAM" id="SignalP"/>
    </source>
</evidence>
<evidence type="ECO:0000313" key="3">
    <source>
        <dbReference type="EMBL" id="GHC77327.1"/>
    </source>
</evidence>
<evidence type="ECO:0000313" key="4">
    <source>
        <dbReference type="Proteomes" id="UP000626210"/>
    </source>
</evidence>
<organism evidence="3 4">
    <name type="scientific">Pseudorhodoferax aquiterrae</name>
    <dbReference type="NCBI Taxonomy" id="747304"/>
    <lineage>
        <taxon>Bacteria</taxon>
        <taxon>Pseudomonadati</taxon>
        <taxon>Pseudomonadota</taxon>
        <taxon>Betaproteobacteria</taxon>
        <taxon>Burkholderiales</taxon>
        <taxon>Comamonadaceae</taxon>
    </lineage>
</organism>
<keyword evidence="2" id="KW-0732">Signal</keyword>
<dbReference type="InterPro" id="IPR005064">
    <property type="entry name" value="BUG"/>
</dbReference>
<sequence>MVSTTSRVKQLFALCALALGAAAAVPGAASAQAQPWRPAKPVTVVVPYAPGGGTDTVARAVSRQLALIWQQPVIVENIPGADGLIGTRRVMDAAPDGSSLLLQVPSIALTRYTPGLRGIDPLQRLLPVTAIAQASNAIVVSAKMPVKTVAEFVAYCGRAAQRCALGTTDNQSRLMSNQFVAEAKLADAVVVNYRGTSAVVADLVANNVNMSFTGIAAALPHARAGTLRFLATTGDRRAAVLPEVPTAQEAGFGAFRSVNWFGVFAPAGLPAHVAHAIAAALREAVQDPDVQRTIAAAGAEPVVNTPAEFAAQVRQESARLGSLVQRYPLEP</sequence>
<feature type="chain" id="PRO_5046572646" evidence="2">
    <location>
        <begin position="32"/>
        <end position="331"/>
    </location>
</feature>
<feature type="signal peptide" evidence="2">
    <location>
        <begin position="1"/>
        <end position="31"/>
    </location>
</feature>
<dbReference type="PIRSF" id="PIRSF017082">
    <property type="entry name" value="YflP"/>
    <property type="match status" value="1"/>
</dbReference>
<reference evidence="4" key="1">
    <citation type="journal article" date="2019" name="Int. J. Syst. Evol. Microbiol.">
        <title>The Global Catalogue of Microorganisms (GCM) 10K type strain sequencing project: providing services to taxonomists for standard genome sequencing and annotation.</title>
        <authorList>
            <consortium name="The Broad Institute Genomics Platform"/>
            <consortium name="The Broad Institute Genome Sequencing Center for Infectious Disease"/>
            <person name="Wu L."/>
            <person name="Ma J."/>
        </authorList>
    </citation>
    <scope>NUCLEOTIDE SEQUENCE [LARGE SCALE GENOMIC DNA]</scope>
    <source>
        <strain evidence="4">KCTC 23314</strain>
    </source>
</reference>
<dbReference type="PANTHER" id="PTHR42928">
    <property type="entry name" value="TRICARBOXYLATE-BINDING PROTEIN"/>
    <property type="match status" value="1"/>
</dbReference>
<dbReference type="CDD" id="cd07012">
    <property type="entry name" value="PBP2_Bug_TTT"/>
    <property type="match status" value="1"/>
</dbReference>
<name>A0ABQ3FYQ9_9BURK</name>
<accession>A0ABQ3FYQ9</accession>
<dbReference type="Pfam" id="PF03401">
    <property type="entry name" value="TctC"/>
    <property type="match status" value="1"/>
</dbReference>
<dbReference type="Proteomes" id="UP000626210">
    <property type="component" value="Unassembled WGS sequence"/>
</dbReference>
<dbReference type="Gene3D" id="3.40.190.150">
    <property type="entry name" value="Bordetella uptake gene, domain 1"/>
    <property type="match status" value="1"/>
</dbReference>